<feature type="compositionally biased region" description="Polar residues" evidence="1">
    <location>
        <begin position="717"/>
        <end position="739"/>
    </location>
</feature>
<gene>
    <name evidence="2" type="ORF">UTRI_00510</name>
</gene>
<feature type="region of interest" description="Disordered" evidence="1">
    <location>
        <begin position="611"/>
        <end position="646"/>
    </location>
</feature>
<feature type="compositionally biased region" description="Basic and acidic residues" evidence="1">
    <location>
        <begin position="741"/>
        <end position="761"/>
    </location>
</feature>
<feature type="region of interest" description="Disordered" evidence="1">
    <location>
        <begin position="707"/>
        <end position="761"/>
    </location>
</feature>
<feature type="compositionally biased region" description="Low complexity" evidence="1">
    <location>
        <begin position="536"/>
        <end position="545"/>
    </location>
</feature>
<evidence type="ECO:0000313" key="3">
    <source>
        <dbReference type="Proteomes" id="UP000324022"/>
    </source>
</evidence>
<protein>
    <submittedName>
        <fullName evidence="2">Uncharacterized protein</fullName>
    </submittedName>
</protein>
<proteinExistence type="predicted"/>
<feature type="compositionally biased region" description="Low complexity" evidence="1">
    <location>
        <begin position="273"/>
        <end position="286"/>
    </location>
</feature>
<dbReference type="OrthoDB" id="2556318at2759"/>
<feature type="region of interest" description="Disordered" evidence="1">
    <location>
        <begin position="19"/>
        <end position="66"/>
    </location>
</feature>
<feature type="compositionally biased region" description="Polar residues" evidence="1">
    <location>
        <begin position="366"/>
        <end position="384"/>
    </location>
</feature>
<feature type="compositionally biased region" description="Basic and acidic residues" evidence="1">
    <location>
        <begin position="562"/>
        <end position="578"/>
    </location>
</feature>
<feature type="region of interest" description="Disordered" evidence="1">
    <location>
        <begin position="272"/>
        <end position="410"/>
    </location>
</feature>
<accession>A0A5C3DRG8</accession>
<evidence type="ECO:0000256" key="1">
    <source>
        <dbReference type="SAM" id="MobiDB-lite"/>
    </source>
</evidence>
<name>A0A5C3DRG8_9BASI</name>
<feature type="region of interest" description="Disordered" evidence="1">
    <location>
        <begin position="86"/>
        <end position="239"/>
    </location>
</feature>
<evidence type="ECO:0000313" key="2">
    <source>
        <dbReference type="EMBL" id="SPO21033.1"/>
    </source>
</evidence>
<dbReference type="Proteomes" id="UP000324022">
    <property type="component" value="Unassembled WGS sequence"/>
</dbReference>
<feature type="compositionally biased region" description="Basic and acidic residues" evidence="1">
    <location>
        <begin position="353"/>
        <end position="363"/>
    </location>
</feature>
<feature type="region of interest" description="Disordered" evidence="1">
    <location>
        <begin position="523"/>
        <end position="578"/>
    </location>
</feature>
<organism evidence="2 3">
    <name type="scientific">Ustilago trichophora</name>
    <dbReference type="NCBI Taxonomy" id="86804"/>
    <lineage>
        <taxon>Eukaryota</taxon>
        <taxon>Fungi</taxon>
        <taxon>Dikarya</taxon>
        <taxon>Basidiomycota</taxon>
        <taxon>Ustilaginomycotina</taxon>
        <taxon>Ustilaginomycetes</taxon>
        <taxon>Ustilaginales</taxon>
        <taxon>Ustilaginaceae</taxon>
        <taxon>Ustilago</taxon>
    </lineage>
</organism>
<feature type="compositionally biased region" description="Basic and acidic residues" evidence="1">
    <location>
        <begin position="94"/>
        <end position="105"/>
    </location>
</feature>
<feature type="region of interest" description="Disordered" evidence="1">
    <location>
        <begin position="485"/>
        <end position="510"/>
    </location>
</feature>
<dbReference type="EMBL" id="OOIN01000002">
    <property type="protein sequence ID" value="SPO21033.1"/>
    <property type="molecule type" value="Genomic_DNA"/>
</dbReference>
<feature type="region of interest" description="Disordered" evidence="1">
    <location>
        <begin position="829"/>
        <end position="947"/>
    </location>
</feature>
<feature type="compositionally biased region" description="Basic and acidic residues" evidence="1">
    <location>
        <begin position="879"/>
        <end position="889"/>
    </location>
</feature>
<sequence length="1023" mass="112149">MGSLLEDWTASLSFATSIDTVSAEDRTDSEVVTPQASSFPSPPPRQQLSSQAAPIDVGKPCSASSASDLALPFPRPLYLSLDHNDSLAKSQSAAKDHSEVHDRLKGRQVRHKRHFGGAEEWTIEPLEQLKPPSEKSLIGQLAGDEDQNDWHRKTPPTTHQSITMPPRSERRKQSSWQRPHISPGLPTSYHHDLHRAQSASPSASSKPLPPLPHALRTDSTASLPHPSPAIRRSSISRTEGIDHHRSLPVLTPSPALHFEVLKDQTWPRHLVGSLSPSSSKPPSIASIHTDSRNNSLRRASSTERSYNHSRNPSLTFSAQTHPTSTEGSRPASAQSIEPPGLSTGGDLGMRFGIRRDNRDKIRFDTNPASNQASPRLPTSRSQPILLTPPPPTEQSAPQERPLERGRARPLGQAVRTSLVTTDLVYGPRYLEPYNSCEAIMLPRPRLRSRSLGTAPAIVVERVHAAPERFWQRETGDNGTVRVQLAPRSSVVPSPYGRGGRTRAQSEVAQPFSPLIKDPRLVLHEHIPPPLPPKDSPLPSSGLLPSKPLPPTPSPIASPFDNTGRESADSLEHLEAPELLERNREIDRDREAWREEHRASLGANAVPLRDRLSPCLRDPSDNGTVGSLGRRRNEGAFSDSGHDSYTNPIKVHRLWNEDGSEQTFLVVHRQHRHPYSNRNRSVSSPDLRGAAAVSAQRPPFVQNLASRLSGLASKSRGRVTSTEASKTQGRQSALQTTSGSKPDPRTPPHSAPHLERPFGRERRLVSDETVIIGKFPEPVERSHGVAVNPEAQMDDITNGASIQSAQRVPISRYRPAGTRDEIKAQLGDQTKQYTRQRTKSHRGGFGEQETGRDRLSWIDPGSNTVMQGDLIIPSSVRTRTRSDARRREAMESQLPWSAAGETQADRLARPSDLPSSVSMSCSDSNCSCQSGEQHTPSTAPATRDNPIDKNATTQQLESGACTKAAPTTGVSLAGSEFAHQMEHLATRDSSISSETHHDLAVWDASSVNLDDLFFRPPPQRMPST</sequence>
<feature type="compositionally biased region" description="Polar residues" evidence="1">
    <location>
        <begin position="292"/>
        <end position="335"/>
    </location>
</feature>
<feature type="compositionally biased region" description="Low complexity" evidence="1">
    <location>
        <begin position="914"/>
        <end position="929"/>
    </location>
</feature>
<feature type="compositionally biased region" description="Basic residues" evidence="1">
    <location>
        <begin position="106"/>
        <end position="115"/>
    </location>
</feature>
<feature type="region of interest" description="Disordered" evidence="1">
    <location>
        <begin position="669"/>
        <end position="694"/>
    </location>
</feature>
<feature type="compositionally biased region" description="Pro residues" evidence="1">
    <location>
        <begin position="546"/>
        <end position="555"/>
    </location>
</feature>
<feature type="compositionally biased region" description="Polar residues" evidence="1">
    <location>
        <begin position="930"/>
        <end position="939"/>
    </location>
</feature>
<keyword evidence="3" id="KW-1185">Reference proteome</keyword>
<reference evidence="2 3" key="1">
    <citation type="submission" date="2018-03" db="EMBL/GenBank/DDBJ databases">
        <authorList>
            <person name="Guldener U."/>
        </authorList>
    </citation>
    <scope>NUCLEOTIDE SEQUENCE [LARGE SCALE GENOMIC DNA]</scope>
    <source>
        <strain evidence="2 3">NBRC100155</strain>
    </source>
</reference>
<dbReference type="AlphaFoldDB" id="A0A5C3DRG8"/>